<organism evidence="2 4">
    <name type="scientific">Candidatus Chlorohelix allophototropha</name>
    <dbReference type="NCBI Taxonomy" id="3003348"/>
    <lineage>
        <taxon>Bacteria</taxon>
        <taxon>Bacillati</taxon>
        <taxon>Chloroflexota</taxon>
        <taxon>Chloroflexia</taxon>
        <taxon>Candidatus Chloroheliales</taxon>
        <taxon>Candidatus Chloroheliaceae</taxon>
        <taxon>Candidatus Chlorohelix</taxon>
    </lineage>
</organism>
<dbReference type="Pfam" id="PF02645">
    <property type="entry name" value="DegV"/>
    <property type="match status" value="1"/>
</dbReference>
<name>A0A8T7M371_9CHLR</name>
<dbReference type="NCBIfam" id="TIGR00762">
    <property type="entry name" value="DegV"/>
    <property type="match status" value="1"/>
</dbReference>
<evidence type="ECO:0000313" key="4">
    <source>
        <dbReference type="Proteomes" id="UP000521676"/>
    </source>
</evidence>
<dbReference type="Proteomes" id="UP001431572">
    <property type="component" value="Chromosome 1"/>
</dbReference>
<keyword evidence="5" id="KW-1185">Reference proteome</keyword>
<protein>
    <submittedName>
        <fullName evidence="2">DegV family protein</fullName>
    </submittedName>
</protein>
<dbReference type="AlphaFoldDB" id="A0A8T7M371"/>
<dbReference type="PROSITE" id="PS51482">
    <property type="entry name" value="DEGV"/>
    <property type="match status" value="1"/>
</dbReference>
<reference evidence="3" key="2">
    <citation type="journal article" date="2024" name="Nature">
        <title>Anoxygenic phototroph of the Chloroflexota uses a type I reaction centre.</title>
        <authorList>
            <person name="Tsuji J.M."/>
            <person name="Shaw N.A."/>
            <person name="Nagashima S."/>
            <person name="Venkiteswaran J.J."/>
            <person name="Schiff S.L."/>
            <person name="Watanabe T."/>
            <person name="Fukui M."/>
            <person name="Hanada S."/>
            <person name="Tank M."/>
            <person name="Neufeld J.D."/>
        </authorList>
    </citation>
    <scope>NUCLEOTIDE SEQUENCE</scope>
    <source>
        <strain evidence="3">L227-S17</strain>
    </source>
</reference>
<reference evidence="2 4" key="1">
    <citation type="submission" date="2020-06" db="EMBL/GenBank/DDBJ databases">
        <title>Anoxygenic phototrophic Chloroflexota member uses a Type I reaction center.</title>
        <authorList>
            <person name="Tsuji J.M."/>
            <person name="Shaw N.A."/>
            <person name="Nagashima S."/>
            <person name="Venkiteswaran J."/>
            <person name="Schiff S.L."/>
            <person name="Hanada S."/>
            <person name="Tank M."/>
            <person name="Neufeld J.D."/>
        </authorList>
    </citation>
    <scope>NUCLEOTIDE SEQUENCE [LARGE SCALE GENOMIC DNA]</scope>
    <source>
        <strain evidence="2">L227-S17</strain>
    </source>
</reference>
<gene>
    <name evidence="2" type="ORF">HXX08_06150</name>
    <name evidence="3" type="ORF">OZ401_000578</name>
</gene>
<dbReference type="InterPro" id="IPR043168">
    <property type="entry name" value="DegV_C"/>
</dbReference>
<evidence type="ECO:0000313" key="3">
    <source>
        <dbReference type="EMBL" id="WJW67318.1"/>
    </source>
</evidence>
<dbReference type="SUPFAM" id="SSF82549">
    <property type="entry name" value="DAK1/DegV-like"/>
    <property type="match status" value="1"/>
</dbReference>
<dbReference type="EMBL" id="CP128399">
    <property type="protein sequence ID" value="WJW67318.1"/>
    <property type="molecule type" value="Genomic_DNA"/>
</dbReference>
<dbReference type="Gene3D" id="3.40.50.10170">
    <property type="match status" value="1"/>
</dbReference>
<dbReference type="GO" id="GO:0008289">
    <property type="term" value="F:lipid binding"/>
    <property type="evidence" value="ECO:0007669"/>
    <property type="project" value="UniProtKB-KW"/>
</dbReference>
<evidence type="ECO:0000256" key="1">
    <source>
        <dbReference type="ARBA" id="ARBA00023121"/>
    </source>
</evidence>
<dbReference type="Gene3D" id="3.30.1180.10">
    <property type="match status" value="1"/>
</dbReference>
<dbReference type="PANTHER" id="PTHR33434:SF2">
    <property type="entry name" value="FATTY ACID-BINDING PROTEIN TM_1468"/>
    <property type="match status" value="1"/>
</dbReference>
<sequence>MGQTVKIVTDSTSDMSQEEAAKYGITVVPLTVNMDDQIYRDGIDILPPEFYKRLPKLSKMPTTSQPPVGLFQQTFEKLTSDGSQVISLHISGDLSGTFNSASLAAQGFAPGQVTVIDTRWVTAALALPVIKAAELARSGKEAPEIIQTIKDTLPYIELLAVADTLEYLKKGGRIGGLAALAGTILSVKPLFTIRNGKVDRFENVRTKRKALERIAEVVKTQWGPLERLAILHADSPDEAGELASMLASVFPLKDIYISMVGPVVGTYAGPKTLGVCAERKAI</sequence>
<dbReference type="EMBL" id="JACATZ010000001">
    <property type="protein sequence ID" value="NWJ45445.1"/>
    <property type="molecule type" value="Genomic_DNA"/>
</dbReference>
<dbReference type="PANTHER" id="PTHR33434">
    <property type="entry name" value="DEGV DOMAIN-CONTAINING PROTEIN DR_1986-RELATED"/>
    <property type="match status" value="1"/>
</dbReference>
<dbReference type="InterPro" id="IPR050270">
    <property type="entry name" value="DegV_domain_contain"/>
</dbReference>
<evidence type="ECO:0000313" key="2">
    <source>
        <dbReference type="EMBL" id="NWJ45445.1"/>
    </source>
</evidence>
<dbReference type="Proteomes" id="UP000521676">
    <property type="component" value="Unassembled WGS sequence"/>
</dbReference>
<dbReference type="InterPro" id="IPR003797">
    <property type="entry name" value="DegV"/>
</dbReference>
<keyword evidence="1" id="KW-0446">Lipid-binding</keyword>
<accession>A0A8T7M371</accession>
<proteinExistence type="predicted"/>
<evidence type="ECO:0000313" key="5">
    <source>
        <dbReference type="Proteomes" id="UP001431572"/>
    </source>
</evidence>
<dbReference type="RefSeq" id="WP_341469214.1">
    <property type="nucleotide sequence ID" value="NZ_CP128399.1"/>
</dbReference>